<dbReference type="EMBL" id="JAPIVE010000001">
    <property type="protein sequence ID" value="MCX2523669.1"/>
    <property type="molecule type" value="Genomic_DNA"/>
</dbReference>
<sequence>MRIAVDAMGGDFGPRTTVRGVAQALAANAEYSATLFGPSDVLYPFLEALPASLRDARERMSLVHAEHVVGDDVRPSRVLRAPDTSSMHQCLLALSDGRAQACVSGGHTGALMALARHYIGMSAGLERPAISAAIPSERDGRCYMLDLGANVDSPPRNLAQFARMGAAMASIVDGLACPRVALLNVGVEPGRGERRVRDVDALLRSSPSSGFDYVGFVEGDAIFSGKVDVVVCDGAVGNVVLKSSEGLARMLGQRLQQTFEHSWRTRLVSLLARPALSRFREELDPVRYNGASFLGLAGTVVKSHGGADARGFSFAVRRAALEASQRLPERLSEWLVGE</sequence>
<evidence type="ECO:0000256" key="9">
    <source>
        <dbReference type="ARBA" id="ARBA00046608"/>
    </source>
</evidence>
<dbReference type="PIRSF" id="PIRSF002465">
    <property type="entry name" value="Phsphlp_syn_PlsX"/>
    <property type="match status" value="1"/>
</dbReference>
<dbReference type="Pfam" id="PF02504">
    <property type="entry name" value="FA_synthesis"/>
    <property type="match status" value="1"/>
</dbReference>
<evidence type="ECO:0000313" key="12">
    <source>
        <dbReference type="Proteomes" id="UP001165678"/>
    </source>
</evidence>
<protein>
    <recommendedName>
        <fullName evidence="8 10">Phosphate acyltransferase</fullName>
        <ecNumber evidence="8 10">2.3.1.274</ecNumber>
    </recommendedName>
    <alternativeName>
        <fullName evidence="10">Acyl-ACP phosphotransacylase</fullName>
    </alternativeName>
    <alternativeName>
        <fullName evidence="10">Acyl-[acyl-carrier-protein]--phosphate acyltransferase</fullName>
    </alternativeName>
    <alternativeName>
        <fullName evidence="10">Phosphate-acyl-ACP acyltransferase</fullName>
    </alternativeName>
</protein>
<dbReference type="RefSeq" id="WP_265895779.1">
    <property type="nucleotide sequence ID" value="NZ_JAPIVE010000001.1"/>
</dbReference>
<evidence type="ECO:0000256" key="6">
    <source>
        <dbReference type="ARBA" id="ARBA00023209"/>
    </source>
</evidence>
<comment type="subunit">
    <text evidence="9 10">Homodimer. Probably interacts with PlsY.</text>
</comment>
<dbReference type="Proteomes" id="UP001165678">
    <property type="component" value="Unassembled WGS sequence"/>
</dbReference>
<accession>A0AA42CTV3</accession>
<keyword evidence="7 10" id="KW-1208">Phospholipid metabolism</keyword>
<dbReference type="EC" id="2.3.1.274" evidence="8 10"/>
<evidence type="ECO:0000313" key="11">
    <source>
        <dbReference type="EMBL" id="MCX2523669.1"/>
    </source>
</evidence>
<comment type="catalytic activity">
    <reaction evidence="1 10">
        <text>a fatty acyl-[ACP] + phosphate = an acyl phosphate + holo-[ACP]</text>
        <dbReference type="Rhea" id="RHEA:42292"/>
        <dbReference type="Rhea" id="RHEA-COMP:9685"/>
        <dbReference type="Rhea" id="RHEA-COMP:14125"/>
        <dbReference type="ChEBI" id="CHEBI:43474"/>
        <dbReference type="ChEBI" id="CHEBI:59918"/>
        <dbReference type="ChEBI" id="CHEBI:64479"/>
        <dbReference type="ChEBI" id="CHEBI:138651"/>
        <dbReference type="EC" id="2.3.1.274"/>
    </reaction>
</comment>
<dbReference type="PANTHER" id="PTHR30100:SF1">
    <property type="entry name" value="PHOSPHATE ACYLTRANSFERASE"/>
    <property type="match status" value="1"/>
</dbReference>
<dbReference type="InterPro" id="IPR012281">
    <property type="entry name" value="Phospholipid_synth_PlsX-like"/>
</dbReference>
<keyword evidence="11" id="KW-0012">Acyltransferase</keyword>
<keyword evidence="2 10" id="KW-0963">Cytoplasm</keyword>
<organism evidence="11 12">
    <name type="scientific">Larsenimonas rhizosphaerae</name>
    <dbReference type="NCBI Taxonomy" id="2944682"/>
    <lineage>
        <taxon>Bacteria</taxon>
        <taxon>Pseudomonadati</taxon>
        <taxon>Pseudomonadota</taxon>
        <taxon>Gammaproteobacteria</taxon>
        <taxon>Oceanospirillales</taxon>
        <taxon>Halomonadaceae</taxon>
        <taxon>Larsenimonas</taxon>
    </lineage>
</organism>
<gene>
    <name evidence="10 11" type="primary">plsX</name>
    <name evidence="11" type="ORF">OQ287_05410</name>
</gene>
<comment type="similarity">
    <text evidence="10">Belongs to the PlsX family.</text>
</comment>
<keyword evidence="6 10" id="KW-0594">Phospholipid biosynthesis</keyword>
<dbReference type="SUPFAM" id="SSF53659">
    <property type="entry name" value="Isocitrate/Isopropylmalate dehydrogenase-like"/>
    <property type="match status" value="1"/>
</dbReference>
<reference evidence="11" key="1">
    <citation type="submission" date="2022-11" db="EMBL/GenBank/DDBJ databases">
        <title>Larsenimonas rhizosphaerae sp. nov., isolated from a tidal mudflat.</title>
        <authorList>
            <person name="Lee S.D."/>
            <person name="Kim I.S."/>
        </authorList>
    </citation>
    <scope>NUCLEOTIDE SEQUENCE</scope>
    <source>
        <strain evidence="11">GH2-1</strain>
    </source>
</reference>
<keyword evidence="5 10" id="KW-0443">Lipid metabolism</keyword>
<dbReference type="PANTHER" id="PTHR30100">
    <property type="entry name" value="FATTY ACID/PHOSPHOLIPID SYNTHESIS PROTEIN PLSX"/>
    <property type="match status" value="1"/>
</dbReference>
<name>A0AA42CTV3_9GAMM</name>
<comment type="caution">
    <text evidence="11">The sequence shown here is derived from an EMBL/GenBank/DDBJ whole genome shotgun (WGS) entry which is preliminary data.</text>
</comment>
<dbReference type="GO" id="GO:0008654">
    <property type="term" value="P:phospholipid biosynthetic process"/>
    <property type="evidence" value="ECO:0007669"/>
    <property type="project" value="UniProtKB-KW"/>
</dbReference>
<dbReference type="GO" id="GO:0043811">
    <property type="term" value="F:phosphate:acyl-[acyl carrier protein] acyltransferase activity"/>
    <property type="evidence" value="ECO:0007669"/>
    <property type="project" value="UniProtKB-UniRule"/>
</dbReference>
<proteinExistence type="inferred from homology"/>
<comment type="subcellular location">
    <subcellularLocation>
        <location evidence="10">Cytoplasm</location>
    </subcellularLocation>
    <text evidence="10">Associated with the membrane possibly through PlsY.</text>
</comment>
<dbReference type="Gene3D" id="3.40.718.10">
    <property type="entry name" value="Isopropylmalate Dehydrogenase"/>
    <property type="match status" value="1"/>
</dbReference>
<dbReference type="NCBIfam" id="TIGR00182">
    <property type="entry name" value="plsX"/>
    <property type="match status" value="1"/>
</dbReference>
<keyword evidence="4 10" id="KW-0808">Transferase</keyword>
<comment type="pathway">
    <text evidence="10">Lipid metabolism; phospholipid metabolism.</text>
</comment>
<evidence type="ECO:0000256" key="7">
    <source>
        <dbReference type="ARBA" id="ARBA00023264"/>
    </source>
</evidence>
<evidence type="ECO:0000256" key="3">
    <source>
        <dbReference type="ARBA" id="ARBA00022516"/>
    </source>
</evidence>
<evidence type="ECO:0000256" key="5">
    <source>
        <dbReference type="ARBA" id="ARBA00023098"/>
    </source>
</evidence>
<evidence type="ECO:0000256" key="2">
    <source>
        <dbReference type="ARBA" id="ARBA00022490"/>
    </source>
</evidence>
<comment type="function">
    <text evidence="10">Catalyzes the reversible formation of acyl-phosphate (acyl-PO(4)) from acyl-[acyl-carrier-protein] (acyl-ACP). This enzyme utilizes acyl-ACP as fatty acyl donor, but not acyl-CoA.</text>
</comment>
<evidence type="ECO:0000256" key="10">
    <source>
        <dbReference type="HAMAP-Rule" id="MF_00019"/>
    </source>
</evidence>
<evidence type="ECO:0000256" key="4">
    <source>
        <dbReference type="ARBA" id="ARBA00022679"/>
    </source>
</evidence>
<keyword evidence="3 10" id="KW-0444">Lipid biosynthesis</keyword>
<dbReference type="GO" id="GO:0006633">
    <property type="term" value="P:fatty acid biosynthetic process"/>
    <property type="evidence" value="ECO:0007669"/>
    <property type="project" value="UniProtKB-UniRule"/>
</dbReference>
<dbReference type="HAMAP" id="MF_00019">
    <property type="entry name" value="PlsX"/>
    <property type="match status" value="1"/>
</dbReference>
<keyword evidence="12" id="KW-1185">Reference proteome</keyword>
<evidence type="ECO:0000256" key="1">
    <source>
        <dbReference type="ARBA" id="ARBA00001232"/>
    </source>
</evidence>
<dbReference type="InterPro" id="IPR003664">
    <property type="entry name" value="FA_synthesis"/>
</dbReference>
<dbReference type="GO" id="GO:0005737">
    <property type="term" value="C:cytoplasm"/>
    <property type="evidence" value="ECO:0007669"/>
    <property type="project" value="UniProtKB-SubCell"/>
</dbReference>
<evidence type="ECO:0000256" key="8">
    <source>
        <dbReference type="ARBA" id="ARBA00024069"/>
    </source>
</evidence>
<dbReference type="AlphaFoldDB" id="A0AA42CTV3"/>